<keyword evidence="11" id="KW-1185">Reference proteome</keyword>
<keyword evidence="2" id="KW-1003">Cell membrane</keyword>
<dbReference type="Pfam" id="PF02949">
    <property type="entry name" value="7tm_6"/>
    <property type="match status" value="1"/>
</dbReference>
<dbReference type="Proteomes" id="UP000037069">
    <property type="component" value="Unassembled WGS sequence"/>
</dbReference>
<evidence type="ECO:0000256" key="3">
    <source>
        <dbReference type="ARBA" id="ARBA00022606"/>
    </source>
</evidence>
<evidence type="ECO:0000256" key="6">
    <source>
        <dbReference type="ARBA" id="ARBA00022989"/>
    </source>
</evidence>
<keyword evidence="6" id="KW-1133">Transmembrane helix</keyword>
<dbReference type="GO" id="GO:0007165">
    <property type="term" value="P:signal transduction"/>
    <property type="evidence" value="ECO:0007669"/>
    <property type="project" value="UniProtKB-KW"/>
</dbReference>
<dbReference type="GO" id="GO:0005886">
    <property type="term" value="C:plasma membrane"/>
    <property type="evidence" value="ECO:0007669"/>
    <property type="project" value="UniProtKB-SubCell"/>
</dbReference>
<name>A0A0L0C9A4_LUCCU</name>
<keyword evidence="9" id="KW-0807">Transducer</keyword>
<dbReference type="InterPro" id="IPR004117">
    <property type="entry name" value="7tm6_olfct_rcpt"/>
</dbReference>
<comment type="caution">
    <text evidence="10">The sequence shown here is derived from an EMBL/GenBank/DDBJ whole genome shotgun (WGS) entry which is preliminary data.</text>
</comment>
<accession>A0A0L0C9A4</accession>
<evidence type="ECO:0000256" key="5">
    <source>
        <dbReference type="ARBA" id="ARBA00022725"/>
    </source>
</evidence>
<keyword evidence="5" id="KW-0552">Olfaction</keyword>
<dbReference type="GO" id="GO:0004984">
    <property type="term" value="F:olfactory receptor activity"/>
    <property type="evidence" value="ECO:0007669"/>
    <property type="project" value="InterPro"/>
</dbReference>
<evidence type="ECO:0000313" key="10">
    <source>
        <dbReference type="EMBL" id="KNC29003.1"/>
    </source>
</evidence>
<proteinExistence type="predicted"/>
<evidence type="ECO:0000256" key="8">
    <source>
        <dbReference type="ARBA" id="ARBA00023170"/>
    </source>
</evidence>
<organism evidence="10 11">
    <name type="scientific">Lucilia cuprina</name>
    <name type="common">Green bottle fly</name>
    <name type="synonym">Australian sheep blowfly</name>
    <dbReference type="NCBI Taxonomy" id="7375"/>
    <lineage>
        <taxon>Eukaryota</taxon>
        <taxon>Metazoa</taxon>
        <taxon>Ecdysozoa</taxon>
        <taxon>Arthropoda</taxon>
        <taxon>Hexapoda</taxon>
        <taxon>Insecta</taxon>
        <taxon>Pterygota</taxon>
        <taxon>Neoptera</taxon>
        <taxon>Endopterygota</taxon>
        <taxon>Diptera</taxon>
        <taxon>Brachycera</taxon>
        <taxon>Muscomorpha</taxon>
        <taxon>Oestroidea</taxon>
        <taxon>Calliphoridae</taxon>
        <taxon>Luciliinae</taxon>
        <taxon>Lucilia</taxon>
    </lineage>
</organism>
<dbReference type="EMBL" id="JRES01000714">
    <property type="protein sequence ID" value="KNC29003.1"/>
    <property type="molecule type" value="Genomic_DNA"/>
</dbReference>
<evidence type="ECO:0000256" key="2">
    <source>
        <dbReference type="ARBA" id="ARBA00022475"/>
    </source>
</evidence>
<evidence type="ECO:0000256" key="1">
    <source>
        <dbReference type="ARBA" id="ARBA00004651"/>
    </source>
</evidence>
<gene>
    <name evidence="10" type="ORF">FF38_10162</name>
</gene>
<evidence type="ECO:0000313" key="11">
    <source>
        <dbReference type="Proteomes" id="UP000037069"/>
    </source>
</evidence>
<evidence type="ECO:0000256" key="9">
    <source>
        <dbReference type="ARBA" id="ARBA00023224"/>
    </source>
</evidence>
<evidence type="ECO:0000256" key="4">
    <source>
        <dbReference type="ARBA" id="ARBA00022692"/>
    </source>
</evidence>
<evidence type="ECO:0000256" key="7">
    <source>
        <dbReference type="ARBA" id="ARBA00023136"/>
    </source>
</evidence>
<reference evidence="10 11" key="1">
    <citation type="journal article" date="2015" name="Nat. Commun.">
        <title>Lucilia cuprina genome unlocks parasitic fly biology to underpin future interventions.</title>
        <authorList>
            <person name="Anstead C.A."/>
            <person name="Korhonen P.K."/>
            <person name="Young N.D."/>
            <person name="Hall R.S."/>
            <person name="Jex A.R."/>
            <person name="Murali S.C."/>
            <person name="Hughes D.S."/>
            <person name="Lee S.F."/>
            <person name="Perry T."/>
            <person name="Stroehlein A.J."/>
            <person name="Ansell B.R."/>
            <person name="Breugelmans B."/>
            <person name="Hofmann A."/>
            <person name="Qu J."/>
            <person name="Dugan S."/>
            <person name="Lee S.L."/>
            <person name="Chao H."/>
            <person name="Dinh H."/>
            <person name="Han Y."/>
            <person name="Doddapaneni H.V."/>
            <person name="Worley K.C."/>
            <person name="Muzny D.M."/>
            <person name="Ioannidis P."/>
            <person name="Waterhouse R.M."/>
            <person name="Zdobnov E.M."/>
            <person name="James P.J."/>
            <person name="Bagnall N.H."/>
            <person name="Kotze A.C."/>
            <person name="Gibbs R.A."/>
            <person name="Richards S."/>
            <person name="Batterham P."/>
            <person name="Gasser R.B."/>
        </authorList>
    </citation>
    <scope>NUCLEOTIDE SEQUENCE [LARGE SCALE GENOMIC DNA]</scope>
    <source>
        <strain evidence="10 11">LS</strain>
        <tissue evidence="10">Full body</tissue>
    </source>
</reference>
<keyword evidence="4" id="KW-0812">Transmembrane</keyword>
<comment type="subcellular location">
    <subcellularLocation>
        <location evidence="1">Cell membrane</location>
        <topology evidence="1">Multi-pass membrane protein</topology>
    </subcellularLocation>
</comment>
<keyword evidence="8" id="KW-0675">Receptor</keyword>
<sequence length="82" mass="9341">MSVFLCVHSAAVGKTLHDIKWYKCNVKTRKMILMMLRRSQKPKKIAIPFLKTSMTAFSSQQLYLVKAILSITIGNIPSKKKT</sequence>
<dbReference type="OrthoDB" id="8185860at2759"/>
<keyword evidence="3" id="KW-0716">Sensory transduction</keyword>
<dbReference type="GO" id="GO:0005549">
    <property type="term" value="F:odorant binding"/>
    <property type="evidence" value="ECO:0007669"/>
    <property type="project" value="InterPro"/>
</dbReference>
<protein>
    <submittedName>
        <fullName evidence="10">Uncharacterized protein</fullName>
    </submittedName>
</protein>
<dbReference type="AlphaFoldDB" id="A0A0L0C9A4"/>
<keyword evidence="7" id="KW-0472">Membrane</keyword>